<evidence type="ECO:0000313" key="2">
    <source>
        <dbReference type="EMBL" id="MFD2256986.1"/>
    </source>
</evidence>
<evidence type="ECO:0000313" key="3">
    <source>
        <dbReference type="Proteomes" id="UP001597375"/>
    </source>
</evidence>
<comment type="caution">
    <text evidence="2">The sequence shown here is derived from an EMBL/GenBank/DDBJ whole genome shotgun (WGS) entry which is preliminary data.</text>
</comment>
<sequence>MKFASFTIVLFLSALFSTAAEFRHVGDYLLKSHFKITGAVTTPIPMKSIAFHVYTDGVTIRIVPEGEEDAHTSFEIYRSDGIGRQRPGSGALEVIPGIQASTCSGNTLRHLRLSKESMTLTTFPGVSDQTIVSYAVAAERIPPDPVEQP</sequence>
<proteinExistence type="predicted"/>
<keyword evidence="3" id="KW-1185">Reference proteome</keyword>
<evidence type="ECO:0000256" key="1">
    <source>
        <dbReference type="SAM" id="SignalP"/>
    </source>
</evidence>
<dbReference type="RefSeq" id="WP_386820274.1">
    <property type="nucleotide sequence ID" value="NZ_JBHUIT010000017.1"/>
</dbReference>
<reference evidence="3" key="1">
    <citation type="journal article" date="2019" name="Int. J. Syst. Evol. Microbiol.">
        <title>The Global Catalogue of Microorganisms (GCM) 10K type strain sequencing project: providing services to taxonomists for standard genome sequencing and annotation.</title>
        <authorList>
            <consortium name="The Broad Institute Genomics Platform"/>
            <consortium name="The Broad Institute Genome Sequencing Center for Infectious Disease"/>
            <person name="Wu L."/>
            <person name="Ma J."/>
        </authorList>
    </citation>
    <scope>NUCLEOTIDE SEQUENCE [LARGE SCALE GENOMIC DNA]</scope>
    <source>
        <strain evidence="3">CGMCC 4.7106</strain>
    </source>
</reference>
<feature type="chain" id="PRO_5045890700" evidence="1">
    <location>
        <begin position="20"/>
        <end position="149"/>
    </location>
</feature>
<feature type="signal peptide" evidence="1">
    <location>
        <begin position="1"/>
        <end position="19"/>
    </location>
</feature>
<protein>
    <submittedName>
        <fullName evidence="2">Uncharacterized protein</fullName>
    </submittedName>
</protein>
<dbReference type="EMBL" id="JBHUIT010000017">
    <property type="protein sequence ID" value="MFD2256986.1"/>
    <property type="molecule type" value="Genomic_DNA"/>
</dbReference>
<name>A0ABW5DBH8_9BACT</name>
<gene>
    <name evidence="2" type="ORF">ACFSSA_09880</name>
</gene>
<keyword evidence="1" id="KW-0732">Signal</keyword>
<organism evidence="2 3">
    <name type="scientific">Luteolibacter algae</name>
    <dbReference type="NCBI Taxonomy" id="454151"/>
    <lineage>
        <taxon>Bacteria</taxon>
        <taxon>Pseudomonadati</taxon>
        <taxon>Verrucomicrobiota</taxon>
        <taxon>Verrucomicrobiia</taxon>
        <taxon>Verrucomicrobiales</taxon>
        <taxon>Verrucomicrobiaceae</taxon>
        <taxon>Luteolibacter</taxon>
    </lineage>
</organism>
<dbReference type="Proteomes" id="UP001597375">
    <property type="component" value="Unassembled WGS sequence"/>
</dbReference>
<accession>A0ABW5DBH8</accession>